<keyword evidence="4" id="KW-1185">Reference proteome</keyword>
<evidence type="ECO:0000256" key="1">
    <source>
        <dbReference type="ARBA" id="ARBA00022500"/>
    </source>
</evidence>
<keyword evidence="1" id="KW-0145">Chemotaxis</keyword>
<accession>A0A511UYC6</accession>
<evidence type="ECO:0000259" key="2">
    <source>
        <dbReference type="Pfam" id="PF13690"/>
    </source>
</evidence>
<dbReference type="PANTHER" id="PTHR39452">
    <property type="entry name" value="CHEY-P PHOSPHATASE CHEX"/>
    <property type="match status" value="1"/>
</dbReference>
<dbReference type="Gene3D" id="3.40.1550.10">
    <property type="entry name" value="CheC-like"/>
    <property type="match status" value="1"/>
</dbReference>
<reference evidence="3 4" key="1">
    <citation type="submission" date="2019-07" db="EMBL/GenBank/DDBJ databases">
        <title>Whole genome shotgun sequence of Cerasibacillus quisquiliarum NBRC 102429.</title>
        <authorList>
            <person name="Hosoyama A."/>
            <person name="Uohara A."/>
            <person name="Ohji S."/>
            <person name="Ichikawa N."/>
        </authorList>
    </citation>
    <scope>NUCLEOTIDE SEQUENCE [LARGE SCALE GENOMIC DNA]</scope>
    <source>
        <strain evidence="3 4">NBRC 102429</strain>
    </source>
</reference>
<dbReference type="Pfam" id="PF13690">
    <property type="entry name" value="CheX"/>
    <property type="match status" value="1"/>
</dbReference>
<sequence length="154" mass="16641">MTQTIEKNALIKELLNGTLASLEKVISLPYNIVHTEALKQSIHLHFGVLIGITGQMKGKLILAGDKLVFSSIGEAMFQIKVEEEMLHSFSGEFGNIVAGNLSTDMITKGIKTDITAPTIMEGSTTLTGYRNGLKVTILFSGIGELDVYLLVDEG</sequence>
<dbReference type="InterPro" id="IPR028051">
    <property type="entry name" value="CheX-like_dom"/>
</dbReference>
<dbReference type="GO" id="GO:0006935">
    <property type="term" value="P:chemotaxis"/>
    <property type="evidence" value="ECO:0007669"/>
    <property type="project" value="UniProtKB-KW"/>
</dbReference>
<dbReference type="AlphaFoldDB" id="A0A511UYC6"/>
<name>A0A511UYC6_9BACI</name>
<dbReference type="PANTHER" id="PTHR39452:SF1">
    <property type="entry name" value="CHEY-P PHOSPHATASE CHEX"/>
    <property type="match status" value="1"/>
</dbReference>
<organism evidence="3 4">
    <name type="scientific">Cerasibacillus quisquiliarum</name>
    <dbReference type="NCBI Taxonomy" id="227865"/>
    <lineage>
        <taxon>Bacteria</taxon>
        <taxon>Bacillati</taxon>
        <taxon>Bacillota</taxon>
        <taxon>Bacilli</taxon>
        <taxon>Bacillales</taxon>
        <taxon>Bacillaceae</taxon>
        <taxon>Cerasibacillus</taxon>
    </lineage>
</organism>
<evidence type="ECO:0000313" key="4">
    <source>
        <dbReference type="Proteomes" id="UP000321491"/>
    </source>
</evidence>
<feature type="domain" description="Chemotaxis phosphatase CheX-like" evidence="2">
    <location>
        <begin position="47"/>
        <end position="126"/>
    </location>
</feature>
<proteinExistence type="predicted"/>
<dbReference type="CDD" id="cd17906">
    <property type="entry name" value="CheX"/>
    <property type="match status" value="1"/>
</dbReference>
<dbReference type="Proteomes" id="UP000321491">
    <property type="component" value="Unassembled WGS sequence"/>
</dbReference>
<dbReference type="EMBL" id="BJXW01000021">
    <property type="protein sequence ID" value="GEN31636.1"/>
    <property type="molecule type" value="Genomic_DNA"/>
</dbReference>
<dbReference type="SUPFAM" id="SSF103039">
    <property type="entry name" value="CheC-like"/>
    <property type="match status" value="1"/>
</dbReference>
<protein>
    <recommendedName>
        <fullName evidence="2">Chemotaxis phosphatase CheX-like domain-containing protein</fullName>
    </recommendedName>
</protein>
<dbReference type="InterPro" id="IPR038756">
    <property type="entry name" value="CheX-like"/>
</dbReference>
<dbReference type="OrthoDB" id="9788100at2"/>
<comment type="caution">
    <text evidence="3">The sequence shown here is derived from an EMBL/GenBank/DDBJ whole genome shotgun (WGS) entry which is preliminary data.</text>
</comment>
<gene>
    <name evidence="3" type="ORF">CQU01_18740</name>
</gene>
<dbReference type="RefSeq" id="WP_146938010.1">
    <property type="nucleotide sequence ID" value="NZ_BJXW01000021.1"/>
</dbReference>
<evidence type="ECO:0000313" key="3">
    <source>
        <dbReference type="EMBL" id="GEN31636.1"/>
    </source>
</evidence>
<dbReference type="InterPro" id="IPR028976">
    <property type="entry name" value="CheC-like_sf"/>
</dbReference>